<dbReference type="InterPro" id="IPR005651">
    <property type="entry name" value="Trm112-like"/>
</dbReference>
<dbReference type="OrthoDB" id="2187549at2759"/>
<evidence type="ECO:0000256" key="1">
    <source>
        <dbReference type="ARBA" id="ARBA00007980"/>
    </source>
</evidence>
<dbReference type="HOGENOM" id="CLU_086140_2_1_1"/>
<evidence type="ECO:0008006" key="4">
    <source>
        <dbReference type="Google" id="ProtNLM"/>
    </source>
</evidence>
<dbReference type="GeneID" id="16994016"/>
<dbReference type="GO" id="GO:0046982">
    <property type="term" value="F:protein heterodimerization activity"/>
    <property type="evidence" value="ECO:0007669"/>
    <property type="project" value="InterPro"/>
</dbReference>
<dbReference type="RefSeq" id="XP_005534893.1">
    <property type="nucleotide sequence ID" value="XM_005534836.1"/>
</dbReference>
<dbReference type="EMBL" id="AP006492">
    <property type="protein sequence ID" value="BAM80286.1"/>
    <property type="molecule type" value="Genomic_DNA"/>
</dbReference>
<dbReference type="PANTHER" id="PTHR12773:SF0">
    <property type="entry name" value="MULTIFUNCTIONAL METHYLTRANSFERASE SUBUNIT TRM112-LIKE PROTEIN"/>
    <property type="match status" value="1"/>
</dbReference>
<dbReference type="Gene3D" id="2.20.25.10">
    <property type="match status" value="1"/>
</dbReference>
<dbReference type="OMA" id="MCNKKGV"/>
<evidence type="ECO:0000313" key="2">
    <source>
        <dbReference type="EMBL" id="BAM80286.1"/>
    </source>
</evidence>
<dbReference type="PANTHER" id="PTHR12773">
    <property type="entry name" value="UPF0315 PROTEIN-RELATED"/>
    <property type="match status" value="1"/>
</dbReference>
<dbReference type="STRING" id="280699.M1URN2"/>
<accession>M1URN2</accession>
<comment type="similarity">
    <text evidence="1">Belongs to the TRM112 family.</text>
</comment>
<dbReference type="Proteomes" id="UP000007014">
    <property type="component" value="Chromosome 10"/>
</dbReference>
<dbReference type="AlphaFoldDB" id="M1URN2"/>
<dbReference type="InterPro" id="IPR039127">
    <property type="entry name" value="Trm112"/>
</dbReference>
<dbReference type="Pfam" id="PF03966">
    <property type="entry name" value="Trm112p"/>
    <property type="match status" value="1"/>
</dbReference>
<reference evidence="2 3" key="2">
    <citation type="journal article" date="2007" name="BMC Biol.">
        <title>A 100%-complete sequence reveals unusually simple genomic features in the hot-spring red alga Cyanidioschyzon merolae.</title>
        <authorList>
            <person name="Nozaki H."/>
            <person name="Takano H."/>
            <person name="Misumi O."/>
            <person name="Terasawa K."/>
            <person name="Matsuzaki M."/>
            <person name="Maruyama S."/>
            <person name="Nishida K."/>
            <person name="Yagisawa F."/>
            <person name="Yoshida Y."/>
            <person name="Fujiwara T."/>
            <person name="Takio S."/>
            <person name="Tamura K."/>
            <person name="Chung S.J."/>
            <person name="Nakamura S."/>
            <person name="Kuroiwa H."/>
            <person name="Tanaka K."/>
            <person name="Sato N."/>
            <person name="Kuroiwa T."/>
        </authorList>
    </citation>
    <scope>NUCLEOTIDE SEQUENCE [LARGE SCALE GENOMIC DNA]</scope>
    <source>
        <strain evidence="2 3">10D</strain>
    </source>
</reference>
<dbReference type="eggNOG" id="KOG1088">
    <property type="taxonomic scope" value="Eukaryota"/>
</dbReference>
<organism evidence="2 3">
    <name type="scientific">Cyanidioschyzon merolae (strain NIES-3377 / 10D)</name>
    <name type="common">Unicellular red alga</name>
    <dbReference type="NCBI Taxonomy" id="280699"/>
    <lineage>
        <taxon>Eukaryota</taxon>
        <taxon>Rhodophyta</taxon>
        <taxon>Bangiophyceae</taxon>
        <taxon>Cyanidiales</taxon>
        <taxon>Cyanidiaceae</taxon>
        <taxon>Cyanidioschyzon</taxon>
    </lineage>
</organism>
<sequence length="148" mass="16006">MRLLTHNLLICPVHKKPLAIRNVSAVDIIPVEYQPRFLLRMIPRLDWSLLRAAAVSVESDCVDALPEAAPSPSELPALEKAVESGDRLPLLDALQRLLLETHVVGGQLHCEHGEFYVIADGIPNLLADAAVNPSETASEQAACTTEGS</sequence>
<keyword evidence="3" id="KW-1185">Reference proteome</keyword>
<gene>
    <name evidence="2" type="ORF">CYME_CMJ161C</name>
</gene>
<evidence type="ECO:0000313" key="3">
    <source>
        <dbReference type="Proteomes" id="UP000007014"/>
    </source>
</evidence>
<dbReference type="GO" id="GO:0070476">
    <property type="term" value="P:rRNA (guanine-N7)-methylation"/>
    <property type="evidence" value="ECO:0007669"/>
    <property type="project" value="TreeGrafter"/>
</dbReference>
<dbReference type="Gramene" id="CMJ161CT">
    <property type="protein sequence ID" value="CMJ161CT"/>
    <property type="gene ID" value="CMJ161C"/>
</dbReference>
<dbReference type="KEGG" id="cme:CYME_CMJ161C"/>
<proteinExistence type="inferred from homology"/>
<reference evidence="2 3" key="1">
    <citation type="journal article" date="2004" name="Nature">
        <title>Genome sequence of the ultrasmall unicellular red alga Cyanidioschyzon merolae 10D.</title>
        <authorList>
            <person name="Matsuzaki M."/>
            <person name="Misumi O."/>
            <person name="Shin-i T."/>
            <person name="Maruyama S."/>
            <person name="Takahara M."/>
            <person name="Miyagishima S."/>
            <person name="Mori T."/>
            <person name="Nishida K."/>
            <person name="Yagisawa F."/>
            <person name="Nishida K."/>
            <person name="Yoshida Y."/>
            <person name="Nishimura Y."/>
            <person name="Nakao S."/>
            <person name="Kobayashi T."/>
            <person name="Momoyama Y."/>
            <person name="Higashiyama T."/>
            <person name="Minoda A."/>
            <person name="Sano M."/>
            <person name="Nomoto H."/>
            <person name="Oishi K."/>
            <person name="Hayashi H."/>
            <person name="Ohta F."/>
            <person name="Nishizaka S."/>
            <person name="Haga S."/>
            <person name="Miura S."/>
            <person name="Morishita T."/>
            <person name="Kabeya Y."/>
            <person name="Terasawa K."/>
            <person name="Suzuki Y."/>
            <person name="Ishii Y."/>
            <person name="Asakawa S."/>
            <person name="Takano H."/>
            <person name="Ohta N."/>
            <person name="Kuroiwa H."/>
            <person name="Tanaka K."/>
            <person name="Shimizu N."/>
            <person name="Sugano S."/>
            <person name="Sato N."/>
            <person name="Nozaki H."/>
            <person name="Ogasawara N."/>
            <person name="Kohara Y."/>
            <person name="Kuroiwa T."/>
        </authorList>
    </citation>
    <scope>NUCLEOTIDE SEQUENCE [LARGE SCALE GENOMIC DNA]</scope>
    <source>
        <strain evidence="2 3">10D</strain>
    </source>
</reference>
<name>M1URN2_CYAM1</name>
<protein>
    <recommendedName>
        <fullName evidence="4">Trm112p-like protein</fullName>
    </recommendedName>
</protein>
<dbReference type="GO" id="GO:0030488">
    <property type="term" value="P:tRNA methylation"/>
    <property type="evidence" value="ECO:0007669"/>
    <property type="project" value="TreeGrafter"/>
</dbReference>